<name>A0A646QXL5_9CAUD</name>
<dbReference type="EMBL" id="MK613347">
    <property type="protein sequence ID" value="QBQ72712.1"/>
    <property type="molecule type" value="Genomic_DNA"/>
</dbReference>
<accession>A0A646QXL5</accession>
<reference evidence="1 2" key="1">
    <citation type="journal article" date="2019" name="mSystems">
        <title>Diverse, abundant and novel viruses infecting the marine abundant Roseobacter RCA lineage.</title>
        <authorList>
            <person name="Zhang Z.F."/>
            <person name="Chen F."/>
            <person name="Chu X."/>
            <person name="Zhang H."/>
            <person name="Luo H.W."/>
            <person name="Zhai Z.Q."/>
            <person name="Yang M.Y."/>
            <person name="Zhao Y.L."/>
        </authorList>
    </citation>
    <scope>NUCLEOTIDE SEQUENCE [LARGE SCALE GENOMIC DNA]</scope>
</reference>
<dbReference type="Proteomes" id="UP000425344">
    <property type="component" value="Segment"/>
</dbReference>
<gene>
    <name evidence="1" type="ORF">CRP5_gp46</name>
</gene>
<evidence type="ECO:0000313" key="2">
    <source>
        <dbReference type="Proteomes" id="UP000425344"/>
    </source>
</evidence>
<organism evidence="1 2">
    <name type="scientific">Roseobacter phage CRP-5</name>
    <dbReference type="NCBI Taxonomy" id="2559284"/>
    <lineage>
        <taxon>Viruses</taxon>
        <taxon>Duplodnaviria</taxon>
        <taxon>Heunggongvirae</taxon>
        <taxon>Uroviricota</taxon>
        <taxon>Caudoviricetes</taxon>
        <taxon>Zobellviridae</taxon>
        <taxon>Cobavirinae</taxon>
        <taxon>Veravirus</taxon>
    </lineage>
</organism>
<sequence length="324" mass="35909">MAGMISSNADTQRLIRAEVYSSELKDILRDEMQAQRYVRMLDGFPDGDTFTIPTIGKTTVSDYTEDAQVAYVPMDTAEFSFTVDKYLQSGSYITKKAAQDSFYSAQLEARFVPEQERAIMEHFESTTFAAPEVGVSANSAETLDGVAHRVSGGNAGVLQLEDFAWARYALKKSNVPDRNLVAIVDPSVEYQLNTLTNLVNVSNNPMFEGIVRDGVATGMRFVANVYGFDVYTSNYLKTTVADSALLEKDGTTANDFSTNNGVANLFFSADATANPFVGAWRQMPEVDYEYNKDFQRHEYVTTARYGVKKYRPEGIVTIVTNPAV</sequence>
<evidence type="ECO:0000313" key="1">
    <source>
        <dbReference type="EMBL" id="QBQ72712.1"/>
    </source>
</evidence>
<proteinExistence type="predicted"/>
<protein>
    <submittedName>
        <fullName evidence="1">Major capsid protein</fullName>
    </submittedName>
</protein>